<sequence>MKTFVSLAITSSLAMFASPWGVAQELAHGDGLVTLGGEVVDSACGLELVSVDQTIDMDPEPIGRFLRRARGGDQSFQLRLVNCTLSRTDPLRPGVTLPDWQHLRVTFDGPSDREGRSFAVLGGSQGVALNIQDSVGQLSIPGQPMTPHPLAEGDMTLHFTLHFVGNGLPIVAGAHRATVRFKLEYF</sequence>
<comment type="caution">
    <text evidence="3">The sequence shown here is derived from an EMBL/GenBank/DDBJ whole genome shotgun (WGS) entry which is preliminary data.</text>
</comment>
<dbReference type="SUPFAM" id="SSF49401">
    <property type="entry name" value="Bacterial adhesins"/>
    <property type="match status" value="1"/>
</dbReference>
<organism evidence="3 5">
    <name type="scientific">Pseudomonas aylmerensis</name>
    <dbReference type="NCBI Taxonomy" id="1869229"/>
    <lineage>
        <taxon>Bacteria</taxon>
        <taxon>Pseudomonadati</taxon>
        <taxon>Pseudomonadota</taxon>
        <taxon>Gammaproteobacteria</taxon>
        <taxon>Pseudomonadales</taxon>
        <taxon>Pseudomonadaceae</taxon>
        <taxon>Pseudomonas</taxon>
    </lineage>
</organism>
<dbReference type="GO" id="GO:0009289">
    <property type="term" value="C:pilus"/>
    <property type="evidence" value="ECO:0007669"/>
    <property type="project" value="InterPro"/>
</dbReference>
<keyword evidence="1" id="KW-0732">Signal</keyword>
<dbReference type="GO" id="GO:0043709">
    <property type="term" value="P:cell adhesion involved in single-species biofilm formation"/>
    <property type="evidence" value="ECO:0007669"/>
    <property type="project" value="TreeGrafter"/>
</dbReference>
<gene>
    <name evidence="2" type="ORF">BBG20_21470</name>
    <name evidence="3" type="ORF">C9382_00600</name>
</gene>
<reference evidence="3 5" key="2">
    <citation type="submission" date="2018-03" db="EMBL/GenBank/DDBJ databases">
        <title>Diversity of bacteria associated with corn roots inoculated with woodland soils in Canada, and Description of Pseudomonas aylmerense sp. nov.</title>
        <authorList>
            <person name="Tambong J.T."/>
            <person name="Xu R."/>
            <person name="Tchagang C."/>
        </authorList>
    </citation>
    <scope>NUCLEOTIDE SEQUENCE [LARGE SCALE GENOMIC DNA]</scope>
    <source>
        <strain evidence="3 5">S1E44</strain>
    </source>
</reference>
<dbReference type="InterPro" id="IPR036937">
    <property type="entry name" value="Adhesion_dom_fimbrial_sf"/>
</dbReference>
<reference evidence="2 4" key="1">
    <citation type="submission" date="2016-06" db="EMBL/GenBank/DDBJ databases">
        <title>Draft genome sequence of Pseudomonas sp. S1E40, a novel strain antagonistic activity to fungal plant pathogen.</title>
        <authorList>
            <person name="Tambong J.T."/>
            <person name="Tchagang C."/>
            <person name="Xu R."/>
        </authorList>
    </citation>
    <scope>NUCLEOTIDE SEQUENCE [LARGE SCALE GENOMIC DNA]</scope>
    <source>
        <strain evidence="2 4">S1E40</strain>
    </source>
</reference>
<dbReference type="InterPro" id="IPR050263">
    <property type="entry name" value="Bact_Fimbrial_Adh_Pro"/>
</dbReference>
<dbReference type="AlphaFoldDB" id="A0A2T4GBQ2"/>
<proteinExistence type="predicted"/>
<protein>
    <submittedName>
        <fullName evidence="2 3">Fimbrial protein</fullName>
    </submittedName>
</protein>
<dbReference type="Proteomes" id="UP000095081">
    <property type="component" value="Unassembled WGS sequence"/>
</dbReference>
<keyword evidence="4" id="KW-1185">Reference proteome</keyword>
<feature type="chain" id="PRO_5015607386" evidence="1">
    <location>
        <begin position="18"/>
        <end position="186"/>
    </location>
</feature>
<dbReference type="OrthoDB" id="6986861at2"/>
<evidence type="ECO:0000313" key="2">
    <source>
        <dbReference type="EMBL" id="OCW23449.1"/>
    </source>
</evidence>
<evidence type="ECO:0000256" key="1">
    <source>
        <dbReference type="SAM" id="SignalP"/>
    </source>
</evidence>
<dbReference type="PANTHER" id="PTHR33420:SF12">
    <property type="entry name" value="FIMBRIN-LIKE PROTEIN FIMI-RELATED"/>
    <property type="match status" value="1"/>
</dbReference>
<dbReference type="EMBL" id="MAUE01000032">
    <property type="protein sequence ID" value="OCW23449.1"/>
    <property type="molecule type" value="Genomic_DNA"/>
</dbReference>
<accession>A0A2T4GBQ2</accession>
<name>A0A2T4GBQ2_9PSED</name>
<dbReference type="RefSeq" id="WP_065906878.1">
    <property type="nucleotide sequence ID" value="NZ_MAUE01000032.1"/>
</dbReference>
<evidence type="ECO:0000313" key="3">
    <source>
        <dbReference type="EMBL" id="PTC33114.1"/>
    </source>
</evidence>
<dbReference type="Proteomes" id="UP000240571">
    <property type="component" value="Unassembled WGS sequence"/>
</dbReference>
<dbReference type="Gene3D" id="2.60.40.1090">
    <property type="entry name" value="Fimbrial-type adhesion domain"/>
    <property type="match status" value="1"/>
</dbReference>
<dbReference type="InterPro" id="IPR008966">
    <property type="entry name" value="Adhesion_dom_sf"/>
</dbReference>
<feature type="signal peptide" evidence="1">
    <location>
        <begin position="1"/>
        <end position="17"/>
    </location>
</feature>
<dbReference type="EMBL" id="PYWW01000003">
    <property type="protein sequence ID" value="PTC33114.1"/>
    <property type="molecule type" value="Genomic_DNA"/>
</dbReference>
<dbReference type="PANTHER" id="PTHR33420">
    <property type="entry name" value="FIMBRIAL SUBUNIT ELFA-RELATED"/>
    <property type="match status" value="1"/>
</dbReference>
<evidence type="ECO:0000313" key="5">
    <source>
        <dbReference type="Proteomes" id="UP000240571"/>
    </source>
</evidence>
<evidence type="ECO:0000313" key="4">
    <source>
        <dbReference type="Proteomes" id="UP000095081"/>
    </source>
</evidence>